<proteinExistence type="predicted"/>
<keyword evidence="2" id="KW-1185">Reference proteome</keyword>
<dbReference type="OrthoDB" id="8479279at2"/>
<gene>
    <name evidence="1" type="ORF">SAMN05660964_00736</name>
</gene>
<evidence type="ECO:0000313" key="2">
    <source>
        <dbReference type="Proteomes" id="UP000199397"/>
    </source>
</evidence>
<dbReference type="STRING" id="525918.SAMN05660964_00736"/>
<dbReference type="RefSeq" id="WP_093065510.1">
    <property type="nucleotide sequence ID" value="NZ_FNQP01000003.1"/>
</dbReference>
<sequence>MSRIRMYVFIHNEADAALRLTGQEVTWGEFTEGWEPPALIHPGADGQFQGEGDLFLAPTTGTEGNVRYQIDTPDGGELYIHWNSPLVESQYGNTFHIWCPPGWDVAHWGGQGHEAKLHIRLRRTAARRVANFNPQGRGLKFLNKWNEQLPVIHLGFILKNLYGNNTCLGTLTSLLAQVTIDLSTFGFGRVLASTVDDDWGPSLTNASMGLCGGMVYTVMDCYYHHQLPPENASSPDTPDDPLFRYIHQRLIDSFDIEGDGCRFLSYSADFYPNGDEGLAQGIGVFKGRSWVSYRDAWEQIRADIDAGRLCPLALVQTNALSGFGQNHQVLVYGYQRSGQDITLFVYDPNKGQQETTLMFNITHTTGEVNVMRNPPDKRIWAFFRIDGYTPKQPPFGRKITSLRDAVRASSTTPVSGSIAIRPLLNQIAPPISLVSWMRSL</sequence>
<evidence type="ECO:0008006" key="3">
    <source>
        <dbReference type="Google" id="ProtNLM"/>
    </source>
</evidence>
<dbReference type="Gene3D" id="2.60.270.50">
    <property type="match status" value="1"/>
</dbReference>
<dbReference type="Proteomes" id="UP000199397">
    <property type="component" value="Unassembled WGS sequence"/>
</dbReference>
<dbReference type="EMBL" id="FNQP01000003">
    <property type="protein sequence ID" value="SEA00213.1"/>
    <property type="molecule type" value="Genomic_DNA"/>
</dbReference>
<evidence type="ECO:0000313" key="1">
    <source>
        <dbReference type="EMBL" id="SEA00213.1"/>
    </source>
</evidence>
<organism evidence="1 2">
    <name type="scientific">Thiothrix caldifontis</name>
    <dbReference type="NCBI Taxonomy" id="525918"/>
    <lineage>
        <taxon>Bacteria</taxon>
        <taxon>Pseudomonadati</taxon>
        <taxon>Pseudomonadota</taxon>
        <taxon>Gammaproteobacteria</taxon>
        <taxon>Thiotrichales</taxon>
        <taxon>Thiotrichaceae</taxon>
        <taxon>Thiothrix</taxon>
    </lineage>
</organism>
<name>A0A1H3XLK0_9GAMM</name>
<dbReference type="AlphaFoldDB" id="A0A1H3XLK0"/>
<accession>A0A1H3XLK0</accession>
<protein>
    <recommendedName>
        <fullName evidence="3">Peptidase C39-like domain-containing protein</fullName>
    </recommendedName>
</protein>
<reference evidence="1 2" key="1">
    <citation type="submission" date="2016-10" db="EMBL/GenBank/DDBJ databases">
        <authorList>
            <person name="de Groot N.N."/>
        </authorList>
    </citation>
    <scope>NUCLEOTIDE SEQUENCE [LARGE SCALE GENOMIC DNA]</scope>
    <source>
        <strain evidence="1 2">DSM 21228</strain>
    </source>
</reference>